<evidence type="ECO:0000256" key="1">
    <source>
        <dbReference type="ARBA" id="ARBA00004945"/>
    </source>
</evidence>
<dbReference type="InterPro" id="IPR000845">
    <property type="entry name" value="Nucleoside_phosphorylase_d"/>
</dbReference>
<dbReference type="InterPro" id="IPR035994">
    <property type="entry name" value="Nucleoside_phosphorylase_sf"/>
</dbReference>
<dbReference type="PANTHER" id="PTHR46832:SF1">
    <property type="entry name" value="5'-METHYLTHIOADENOSINE_S-ADENOSYLHOMOCYSTEINE NUCLEOSIDASE"/>
    <property type="match status" value="1"/>
</dbReference>
<accession>A0A239Z324</accession>
<evidence type="ECO:0000256" key="6">
    <source>
        <dbReference type="HAMAP-Rule" id="MF_01684"/>
    </source>
</evidence>
<dbReference type="GO" id="GO:0009164">
    <property type="term" value="P:nucleoside catabolic process"/>
    <property type="evidence" value="ECO:0007669"/>
    <property type="project" value="InterPro"/>
</dbReference>
<dbReference type="GO" id="GO:0008930">
    <property type="term" value="F:methylthioadenosine nucleosidase activity"/>
    <property type="evidence" value="ECO:0007669"/>
    <property type="project" value="UniProtKB-UniRule"/>
</dbReference>
<feature type="active site" description="Proton donor" evidence="6">
    <location>
        <position position="196"/>
    </location>
</feature>
<comment type="catalytic activity">
    <reaction evidence="6">
        <text>S-adenosyl-L-homocysteine + H2O = S-(5-deoxy-D-ribos-5-yl)-L-homocysteine + adenine</text>
        <dbReference type="Rhea" id="RHEA:17805"/>
        <dbReference type="ChEBI" id="CHEBI:15377"/>
        <dbReference type="ChEBI" id="CHEBI:16708"/>
        <dbReference type="ChEBI" id="CHEBI:57856"/>
        <dbReference type="ChEBI" id="CHEBI:58195"/>
        <dbReference type="EC" id="3.2.2.9"/>
    </reaction>
</comment>
<feature type="binding site" evidence="6">
    <location>
        <position position="77"/>
    </location>
    <ligand>
        <name>substrate</name>
    </ligand>
</feature>
<dbReference type="KEGG" id="sste:SAMEA4384403_1160"/>
<dbReference type="GO" id="GO:0019509">
    <property type="term" value="P:L-methionine salvage from methylthioadenosine"/>
    <property type="evidence" value="ECO:0007669"/>
    <property type="project" value="UniProtKB-UniRule"/>
</dbReference>
<sequence>MIGIIGAMEEEVEILKSSISNVNTIKRAHVVFYTGQLEGKEIVLAQSGIGKVNAAITTTILIEEFEPEIIINTGSAGSVDKDLNIGDIIISSKVYYHDADATAFGYKLGQVPNMPEYYETDETLISAAKSTIEELSLNGIVGEVATGDSFIGSLDQRKVIKNHFPTASVVEMEACAIAQTCYQYNVPIIVTRAVSDLADKESDVAFEEFLKVACVNSSKIVKLLLNRVA</sequence>
<dbReference type="EC" id="3.2.2.9" evidence="6"/>
<feature type="binding site" evidence="6">
    <location>
        <begin position="172"/>
        <end position="173"/>
    </location>
    <ligand>
        <name>substrate</name>
    </ligand>
</feature>
<dbReference type="RefSeq" id="WP_095087674.1">
    <property type="nucleotide sequence ID" value="NZ_BMDM01000002.1"/>
</dbReference>
<dbReference type="UniPathway" id="UPA00904">
    <property type="reaction ID" value="UER00871"/>
</dbReference>
<evidence type="ECO:0000256" key="3">
    <source>
        <dbReference type="ARBA" id="ARBA00022801"/>
    </source>
</evidence>
<keyword evidence="8" id="KW-0326">Glycosidase</keyword>
<dbReference type="Pfam" id="PF01048">
    <property type="entry name" value="PNP_UDP_1"/>
    <property type="match status" value="1"/>
</dbReference>
<comment type="catalytic activity">
    <reaction evidence="6">
        <text>S-methyl-5'-thioadenosine + H2O = 5-(methylsulfanyl)-D-ribose + adenine</text>
        <dbReference type="Rhea" id="RHEA:13617"/>
        <dbReference type="ChEBI" id="CHEBI:15377"/>
        <dbReference type="ChEBI" id="CHEBI:16708"/>
        <dbReference type="ChEBI" id="CHEBI:17509"/>
        <dbReference type="ChEBI" id="CHEBI:78440"/>
        <dbReference type="EC" id="3.2.2.9"/>
    </reaction>
</comment>
<dbReference type="GO" id="GO:0019284">
    <property type="term" value="P:L-methionine salvage from S-adenosylmethionine"/>
    <property type="evidence" value="ECO:0007669"/>
    <property type="project" value="TreeGrafter"/>
</dbReference>
<keyword evidence="2 6" id="KW-0028">Amino-acid biosynthesis</keyword>
<feature type="domain" description="Nucleoside phosphorylase" evidence="7">
    <location>
        <begin position="2"/>
        <end position="225"/>
    </location>
</feature>
<evidence type="ECO:0000313" key="8">
    <source>
        <dbReference type="EMBL" id="SNV65811.1"/>
    </source>
</evidence>
<evidence type="ECO:0000256" key="5">
    <source>
        <dbReference type="ARBA" id="ARBA00050313"/>
    </source>
</evidence>
<dbReference type="HAMAP" id="MF_01684">
    <property type="entry name" value="Salvage_MtnN"/>
    <property type="match status" value="1"/>
</dbReference>
<keyword evidence="9" id="KW-1185">Reference proteome</keyword>
<comment type="similarity">
    <text evidence="6">Belongs to the PNP/UDP phosphorylase family. MtnN subfamily.</text>
</comment>
<dbReference type="CDD" id="cd09008">
    <property type="entry name" value="MTAN"/>
    <property type="match status" value="1"/>
</dbReference>
<name>A0A239Z324_9STAP</name>
<comment type="catalytic activity">
    <reaction evidence="5">
        <text>5'-deoxyadenosine + H2O = 5-deoxy-D-ribose + adenine</text>
        <dbReference type="Rhea" id="RHEA:29859"/>
        <dbReference type="ChEBI" id="CHEBI:15377"/>
        <dbReference type="ChEBI" id="CHEBI:16708"/>
        <dbReference type="ChEBI" id="CHEBI:17319"/>
        <dbReference type="ChEBI" id="CHEBI:149540"/>
        <dbReference type="EC" id="3.2.2.9"/>
    </reaction>
    <physiologicalReaction direction="left-to-right" evidence="5">
        <dbReference type="Rhea" id="RHEA:29860"/>
    </physiologicalReaction>
</comment>
<feature type="binding site" evidence="6">
    <location>
        <position position="151"/>
    </location>
    <ligand>
        <name>substrate</name>
    </ligand>
</feature>
<dbReference type="EMBL" id="LT906462">
    <property type="protein sequence ID" value="SNV65811.1"/>
    <property type="molecule type" value="Genomic_DNA"/>
</dbReference>
<evidence type="ECO:0000259" key="7">
    <source>
        <dbReference type="Pfam" id="PF01048"/>
    </source>
</evidence>
<dbReference type="PANTHER" id="PTHR46832">
    <property type="entry name" value="5'-METHYLTHIOADENOSINE/S-ADENOSYLHOMOCYSTEINE NUCLEOSIDASE"/>
    <property type="match status" value="1"/>
</dbReference>
<evidence type="ECO:0000256" key="2">
    <source>
        <dbReference type="ARBA" id="ARBA00022605"/>
    </source>
</evidence>
<protein>
    <recommendedName>
        <fullName evidence="6">5'-methylthioadenosine/S-adenosylhomocysteine nucleosidase</fullName>
        <shortName evidence="6">MTA/SAH nucleosidase</shortName>
        <shortName evidence="6">MTAN</shortName>
        <ecNumber evidence="6">3.2.2.9</ecNumber>
    </recommendedName>
    <alternativeName>
        <fullName evidence="6">5'-deoxyadenosine nucleosidase</fullName>
        <shortName evidence="6">DOA nucleosidase</shortName>
        <shortName evidence="6">dAdo nucleosidase</shortName>
    </alternativeName>
    <alternativeName>
        <fullName evidence="6">5'-methylthioadenosine nucleosidase</fullName>
        <shortName evidence="6">MTA nucleosidase</shortName>
    </alternativeName>
    <alternativeName>
        <fullName evidence="6">S-adenosylhomocysteine nucleosidase</fullName>
        <shortName evidence="6">AdoHcy nucleosidase</shortName>
        <shortName evidence="6">SAH nucleosidase</shortName>
        <shortName evidence="6">SRH nucleosidase</shortName>
    </alternativeName>
</protein>
<feature type="active site" description="Proton acceptor" evidence="6">
    <location>
        <position position="11"/>
    </location>
</feature>
<dbReference type="GO" id="GO:0005829">
    <property type="term" value="C:cytosol"/>
    <property type="evidence" value="ECO:0007669"/>
    <property type="project" value="TreeGrafter"/>
</dbReference>
<dbReference type="FunFam" id="3.40.50.1580:FF:000001">
    <property type="entry name" value="MTA/SAH nucleosidase family protein"/>
    <property type="match status" value="1"/>
</dbReference>
<dbReference type="Proteomes" id="UP000242084">
    <property type="component" value="Chromosome 1"/>
</dbReference>
<dbReference type="NCBIfam" id="TIGR01704">
    <property type="entry name" value="MTA_SAH-Nsdase"/>
    <property type="match status" value="1"/>
</dbReference>
<evidence type="ECO:0000256" key="4">
    <source>
        <dbReference type="ARBA" id="ARBA00023167"/>
    </source>
</evidence>
<keyword evidence="3 6" id="KW-0378">Hydrolase</keyword>
<dbReference type="SUPFAM" id="SSF53167">
    <property type="entry name" value="Purine and uridine phosphorylases"/>
    <property type="match status" value="1"/>
</dbReference>
<dbReference type="InterPro" id="IPR010049">
    <property type="entry name" value="MTA_SAH_Nsdase"/>
</dbReference>
<dbReference type="AlphaFoldDB" id="A0A239Z324"/>
<gene>
    <name evidence="6 8" type="primary">mtnN</name>
    <name evidence="8" type="ORF">SAMEA4384403_01160</name>
</gene>
<comment type="function">
    <text evidence="6">Catalyzes the irreversible cleavage of the glycosidic bond in both 5'-methylthioadenosine (MTA) and S-adenosylhomocysteine (SAH/AdoHcy) to adenine and the corresponding thioribose, 5'-methylthioribose and S-ribosylhomocysteine, respectively. Also cleaves 5'-deoxyadenosine, a toxic by-product of radical S-adenosylmethionine (SAM) enzymes, into 5-deoxyribose and adenine.</text>
</comment>
<dbReference type="Gene3D" id="3.40.50.1580">
    <property type="entry name" value="Nucleoside phosphorylase domain"/>
    <property type="match status" value="1"/>
</dbReference>
<keyword evidence="4 6" id="KW-0486">Methionine biosynthesis</keyword>
<evidence type="ECO:0000313" key="9">
    <source>
        <dbReference type="Proteomes" id="UP000242084"/>
    </source>
</evidence>
<comment type="pathway">
    <text evidence="1 6">Amino-acid biosynthesis; L-methionine biosynthesis via salvage pathway; S-methyl-5-thio-alpha-D-ribose 1-phosphate from S-methyl-5'-thioadenosine (hydrolase route): step 1/2.</text>
</comment>
<dbReference type="OrthoDB" id="9792278at2"/>
<organism evidence="8 9">
    <name type="scientific">Mammaliicoccus stepanovicii</name>
    <dbReference type="NCBI Taxonomy" id="643214"/>
    <lineage>
        <taxon>Bacteria</taxon>
        <taxon>Bacillati</taxon>
        <taxon>Bacillota</taxon>
        <taxon>Bacilli</taxon>
        <taxon>Bacillales</taxon>
        <taxon>Staphylococcaceae</taxon>
        <taxon>Mammaliicoccus</taxon>
    </lineage>
</organism>
<proteinExistence type="inferred from homology"/>
<dbReference type="GO" id="GO:0008782">
    <property type="term" value="F:adenosylhomocysteine nucleosidase activity"/>
    <property type="evidence" value="ECO:0007669"/>
    <property type="project" value="UniProtKB-UniRule"/>
</dbReference>
<dbReference type="NCBIfam" id="NF004079">
    <property type="entry name" value="PRK05584.1"/>
    <property type="match status" value="1"/>
</dbReference>
<reference evidence="8 9" key="1">
    <citation type="submission" date="2017-06" db="EMBL/GenBank/DDBJ databases">
        <authorList>
            <consortium name="Pathogen Informatics"/>
        </authorList>
    </citation>
    <scope>NUCLEOTIDE SEQUENCE [LARGE SCALE GENOMIC DNA]</scope>
    <source>
        <strain evidence="8 9">NCTC13839</strain>
    </source>
</reference>